<feature type="region of interest" description="Disordered" evidence="5">
    <location>
        <begin position="1352"/>
        <end position="1385"/>
    </location>
</feature>
<dbReference type="SMART" id="SM00249">
    <property type="entry name" value="PHD"/>
    <property type="match status" value="2"/>
</dbReference>
<comment type="caution">
    <text evidence="7">The sequence shown here is derived from an EMBL/GenBank/DDBJ whole genome shotgun (WGS) entry which is preliminary data.</text>
</comment>
<dbReference type="PROSITE" id="PS01359">
    <property type="entry name" value="ZF_PHD_1"/>
    <property type="match status" value="1"/>
</dbReference>
<feature type="compositionally biased region" description="Basic residues" evidence="5">
    <location>
        <begin position="133"/>
        <end position="144"/>
    </location>
</feature>
<feature type="domain" description="PHD-type" evidence="6">
    <location>
        <begin position="1014"/>
        <end position="1065"/>
    </location>
</feature>
<dbReference type="GO" id="GO:0032221">
    <property type="term" value="C:Rpd3S complex"/>
    <property type="evidence" value="ECO:0007669"/>
    <property type="project" value="TreeGrafter"/>
</dbReference>
<feature type="compositionally biased region" description="Gly residues" evidence="5">
    <location>
        <begin position="105"/>
        <end position="115"/>
    </location>
</feature>
<dbReference type="InterPro" id="IPR013083">
    <property type="entry name" value="Znf_RING/FYVE/PHD"/>
</dbReference>
<dbReference type="PANTHER" id="PTHR47636:SF1">
    <property type="entry name" value="TRANSCRIPTIONAL REGULATORY PROTEIN RCO1"/>
    <property type="match status" value="1"/>
</dbReference>
<dbReference type="OrthoDB" id="5876363at2759"/>
<gene>
    <name evidence="7" type="ORF">DHEL01_v201638</name>
</gene>
<feature type="compositionally biased region" description="Low complexity" evidence="5">
    <location>
        <begin position="686"/>
        <end position="703"/>
    </location>
</feature>
<keyword evidence="3" id="KW-0862">Zinc</keyword>
<evidence type="ECO:0000256" key="5">
    <source>
        <dbReference type="SAM" id="MobiDB-lite"/>
    </source>
</evidence>
<evidence type="ECO:0000313" key="8">
    <source>
        <dbReference type="Proteomes" id="UP000094444"/>
    </source>
</evidence>
<feature type="compositionally biased region" description="Low complexity" evidence="5">
    <location>
        <begin position="416"/>
        <end position="452"/>
    </location>
</feature>
<evidence type="ECO:0000256" key="2">
    <source>
        <dbReference type="ARBA" id="ARBA00022771"/>
    </source>
</evidence>
<dbReference type="Gene3D" id="2.30.30.1150">
    <property type="match status" value="1"/>
</dbReference>
<dbReference type="InterPro" id="IPR001965">
    <property type="entry name" value="Znf_PHD"/>
</dbReference>
<proteinExistence type="predicted"/>
<dbReference type="InParanoid" id="A0A2P5IBS0"/>
<feature type="compositionally biased region" description="Acidic residues" evidence="5">
    <location>
        <begin position="883"/>
        <end position="901"/>
    </location>
</feature>
<feature type="compositionally biased region" description="Basic and acidic residues" evidence="5">
    <location>
        <begin position="34"/>
        <end position="52"/>
    </location>
</feature>
<evidence type="ECO:0000256" key="4">
    <source>
        <dbReference type="PROSITE-ProRule" id="PRU00146"/>
    </source>
</evidence>
<feature type="compositionally biased region" description="Low complexity" evidence="5">
    <location>
        <begin position="723"/>
        <end position="739"/>
    </location>
</feature>
<feature type="compositionally biased region" description="Polar residues" evidence="5">
    <location>
        <begin position="333"/>
        <end position="343"/>
    </location>
</feature>
<accession>A0A2P5IBS0</accession>
<evidence type="ECO:0000259" key="6">
    <source>
        <dbReference type="PROSITE" id="PS50016"/>
    </source>
</evidence>
<feature type="compositionally biased region" description="Acidic residues" evidence="5">
    <location>
        <begin position="222"/>
        <end position="236"/>
    </location>
</feature>
<organism evidence="7 8">
    <name type="scientific">Diaporthe helianthi</name>
    <dbReference type="NCBI Taxonomy" id="158607"/>
    <lineage>
        <taxon>Eukaryota</taxon>
        <taxon>Fungi</taxon>
        <taxon>Dikarya</taxon>
        <taxon>Ascomycota</taxon>
        <taxon>Pezizomycotina</taxon>
        <taxon>Sordariomycetes</taxon>
        <taxon>Sordariomycetidae</taxon>
        <taxon>Diaporthales</taxon>
        <taxon>Diaporthaceae</taxon>
        <taxon>Diaporthe</taxon>
    </lineage>
</organism>
<dbReference type="GO" id="GO:0006357">
    <property type="term" value="P:regulation of transcription by RNA polymerase II"/>
    <property type="evidence" value="ECO:0007669"/>
    <property type="project" value="TreeGrafter"/>
</dbReference>
<keyword evidence="8" id="KW-1185">Reference proteome</keyword>
<dbReference type="PANTHER" id="PTHR47636">
    <property type="entry name" value="TRANSCRIPTIONAL REGULATORY PROTEIN RCO1"/>
    <property type="match status" value="1"/>
</dbReference>
<feature type="compositionally biased region" description="Acidic residues" evidence="5">
    <location>
        <begin position="598"/>
        <end position="608"/>
    </location>
</feature>
<dbReference type="Pfam" id="PF00628">
    <property type="entry name" value="PHD"/>
    <property type="match status" value="1"/>
</dbReference>
<feature type="compositionally biased region" description="Polar residues" evidence="5">
    <location>
        <begin position="160"/>
        <end position="180"/>
    </location>
</feature>
<dbReference type="PROSITE" id="PS50016">
    <property type="entry name" value="ZF_PHD_2"/>
    <property type="match status" value="1"/>
</dbReference>
<feature type="compositionally biased region" description="Low complexity" evidence="5">
    <location>
        <begin position="1"/>
        <end position="18"/>
    </location>
</feature>
<feature type="compositionally biased region" description="Polar residues" evidence="5">
    <location>
        <begin position="781"/>
        <end position="799"/>
    </location>
</feature>
<feature type="region of interest" description="Disordered" evidence="5">
    <location>
        <begin position="82"/>
        <end position="353"/>
    </location>
</feature>
<keyword evidence="1" id="KW-0479">Metal-binding</keyword>
<name>A0A2P5IBS0_DIAHE</name>
<dbReference type="STRING" id="158607.A0A2P5IBS0"/>
<evidence type="ECO:0000256" key="3">
    <source>
        <dbReference type="ARBA" id="ARBA00022833"/>
    </source>
</evidence>
<feature type="compositionally biased region" description="Basic and acidic residues" evidence="5">
    <location>
        <begin position="840"/>
        <end position="859"/>
    </location>
</feature>
<protein>
    <recommendedName>
        <fullName evidence="6">PHD-type domain-containing protein</fullName>
    </recommendedName>
</protein>
<dbReference type="InterPro" id="IPR011011">
    <property type="entry name" value="Znf_FYVE_PHD"/>
</dbReference>
<dbReference type="EMBL" id="MAVT02000078">
    <property type="protein sequence ID" value="POS79962.1"/>
    <property type="molecule type" value="Genomic_DNA"/>
</dbReference>
<dbReference type="InterPro" id="IPR019786">
    <property type="entry name" value="Zinc_finger_PHD-type_CS"/>
</dbReference>
<feature type="region of interest" description="Disordered" evidence="5">
    <location>
        <begin position="1561"/>
        <end position="1609"/>
    </location>
</feature>
<evidence type="ECO:0000313" key="7">
    <source>
        <dbReference type="EMBL" id="POS79962.1"/>
    </source>
</evidence>
<feature type="compositionally biased region" description="Low complexity" evidence="5">
    <location>
        <begin position="907"/>
        <end position="924"/>
    </location>
</feature>
<feature type="compositionally biased region" description="Low complexity" evidence="5">
    <location>
        <begin position="322"/>
        <end position="332"/>
    </location>
</feature>
<keyword evidence="2 4" id="KW-0863">Zinc-finger</keyword>
<feature type="compositionally biased region" description="Low complexity" evidence="5">
    <location>
        <begin position="248"/>
        <end position="271"/>
    </location>
</feature>
<dbReference type="Gene3D" id="3.30.40.10">
    <property type="entry name" value="Zinc/RING finger domain, C3HC4 (zinc finger)"/>
    <property type="match status" value="1"/>
</dbReference>
<feature type="region of interest" description="Disordered" evidence="5">
    <location>
        <begin position="1403"/>
        <end position="1490"/>
    </location>
</feature>
<feature type="compositionally biased region" description="Basic residues" evidence="5">
    <location>
        <begin position="766"/>
        <end position="776"/>
    </location>
</feature>
<feature type="compositionally biased region" description="Low complexity" evidence="5">
    <location>
        <begin position="145"/>
        <end position="155"/>
    </location>
</feature>
<reference evidence="7" key="1">
    <citation type="submission" date="2017-09" db="EMBL/GenBank/DDBJ databases">
        <title>Polyketide synthases of a Diaporthe helianthi virulent isolate.</title>
        <authorList>
            <person name="Baroncelli R."/>
        </authorList>
    </citation>
    <scope>NUCLEOTIDE SEQUENCE [LARGE SCALE GENOMIC DNA]</scope>
    <source>
        <strain evidence="7">7/96</strain>
    </source>
</reference>
<feature type="region of interest" description="Disordered" evidence="5">
    <location>
        <begin position="587"/>
        <end position="1004"/>
    </location>
</feature>
<evidence type="ECO:0000256" key="1">
    <source>
        <dbReference type="ARBA" id="ARBA00022723"/>
    </source>
</evidence>
<dbReference type="SUPFAM" id="SSF57903">
    <property type="entry name" value="FYVE/PHD zinc finger"/>
    <property type="match status" value="2"/>
</dbReference>
<feature type="region of interest" description="Disordered" evidence="5">
    <location>
        <begin position="414"/>
        <end position="457"/>
    </location>
</feature>
<dbReference type="InterPro" id="IPR052819">
    <property type="entry name" value="Chromatin_regulatory_protein"/>
</dbReference>
<dbReference type="GO" id="GO:0008270">
    <property type="term" value="F:zinc ion binding"/>
    <property type="evidence" value="ECO:0007669"/>
    <property type="project" value="UniProtKB-KW"/>
</dbReference>
<feature type="compositionally biased region" description="Low complexity" evidence="5">
    <location>
        <begin position="197"/>
        <end position="217"/>
    </location>
</feature>
<feature type="region of interest" description="Disordered" evidence="5">
    <location>
        <begin position="1"/>
        <end position="53"/>
    </location>
</feature>
<dbReference type="Proteomes" id="UP000094444">
    <property type="component" value="Unassembled WGS sequence"/>
</dbReference>
<dbReference type="InterPro" id="IPR019787">
    <property type="entry name" value="Znf_PHD-finger"/>
</dbReference>
<sequence>MTAPSTTRATRSRYSSPAVGGTGGGGPRSSNDSSRARDKQSRDAASLDRSRQFMEAWMEPERAKLASFQEDGLVRQGVLETMEPLGTRPKPAMFRKLLGASSPFHGGGASGGRDGPSGQDGSASTPTTGPRKTGGKRIVLKRKNGAAAGDNNSNGLFYMSGTQSPTPSTAVATPHPSSTPIPEAAPELEPSEGAAGGQAEAEAQAQAQAEAAEAAQGREIADSETEPEPEQDDQAEAEPALPQLVYNTSPAPTASPAAAATAAAKQRASAAIPPTSDIIQPESEDQPTSELTATPLLHSESVLRSSPTPLQRQRQRRRRRGSQSSPSPSQQSHSIPYSLSPSRQPALATRSVLFPHKHSSTPLLLDPVKQSIEDLPSFSSSHQPTSPRSVASYNDIDDTFFKRESSARSASILEMAPRTRAQSAAPQQQTTSPAAKASTTRASSAPASPARPQLRDGPHYTQAELERIIAQKEVVGKSIDAAVEEALSHHNYAVAYAFRTLYEEYEDNARFLLLAESIFRQTASADSVFNFGLYLNPRIAEGNKDETALKYFEPEARENKEYVPHPPQPAQYRDHISLDLSRLRDLAGNKKRKRDEDTSADETSDENDLQPQEELQGPGKAEAEPDTAEVEPEAVATPPHPSKRQKLQNREPSTGRSASRKTAPASASRGMNGRANASPSRRKTRSGSVASDSSLSTAKSLSPPLSPPHEADEDSPMEDIGHVSSSAAPPAVAAAAAAANTDETGDPNPAEARPGPGLEPQPTATRPRRAPARGRRNANASSEPNANGAGQQDDASTNPVGDAAALGPQRSRNPRRGAPDFTPTQKLGEDDLAATRRRAARDTTHRLTTDARAKDDSNARAEPLPQPLVRELSAQSDLSSVPDVEEPQPEPEPEPEPELEPQPEPQPQAQQPNSTTGGRGARATRAAKRQHEDGDGEDATSTSPDLAPHGEPSTAVSSRAATPIRPAKRARTGPRLKVSPVKNRAGTAAGNPRARIDRASPTMNGNPNAHVDNDDFCSSCGGNGEIVCCDGCTRAFHQLCHDPFIPHSVLSDEDEEWYCWDCSIKRDPGLVKQHKGPWGLLLTALDKKHAVSFRLPKKTREYFEGVKTGPDGEYEDFVPQPKGANLQPGSLALPLDQFFHLRASGLFVPRQLTSDSRKQKTVETKDFDFHQVVDKDSKPVLCHACGTGTRSDRPILPCSACGLWWHTDCLDPPRAITPNPSLFTCPCHIDNLQQAVGPLGPAHKFRKIRGQSEIVYAFRRGNINNGYIELEDDSEPAGHSGFRDQTFGHVYRLSSGGVQADFMQKVSRKARISRHRKPVTLPRRLREASNRERMQAAVNLMRLAEAAELHAESALNSQQRNEAGTSAEKMDATNESLDSASVEELTALEEATRRRYDRIVSELKKRKEQQHSSSDAGGSAPNVAQALGTTSTKTPRRSGRLITSTTAEGQPSGEAAEQRKPRVNNAEPPTNSPVRSKVEPATTAANDSVSAPIIDQETAKDDGVSTVTQVVSNIVDAAVATVVGEGATSTTDPIADMALNVEQKIDQDTAAQAAIDSALTPVSEANKDGDDQTPAVTSIKPTASGVETPETEPNVPDRATSPADAMELD</sequence>